<reference evidence="21" key="1">
    <citation type="journal article" date="2020" name="bioRxiv">
        <title>Comparative genomics of Chlamydomonas.</title>
        <authorList>
            <person name="Craig R.J."/>
            <person name="Hasan A.R."/>
            <person name="Ness R.W."/>
            <person name="Keightley P.D."/>
        </authorList>
    </citation>
    <scope>NUCLEOTIDE SEQUENCE</scope>
    <source>
        <strain evidence="21">CCAP 11/70</strain>
    </source>
</reference>
<keyword evidence="11" id="KW-0809">Transit peptide</keyword>
<keyword evidence="3" id="KW-0150">Chloroplast</keyword>
<keyword evidence="9" id="KW-0418">Kinase</keyword>
<dbReference type="InterPro" id="IPR002893">
    <property type="entry name" value="Znf_MYND"/>
</dbReference>
<evidence type="ECO:0000256" key="10">
    <source>
        <dbReference type="ARBA" id="ARBA00022833"/>
    </source>
</evidence>
<sequence>MARLHDDLNATMVAFRDSGMRRMQFSLAVLGDKPAVAALVQTIAVAARLPLPLVTDAAAVTVAGFFAMACMAVELLGALVMMIGSTPGPKRDQVSAAVGLLLKTQWLQAAARSTAQAVAALSPGSAATATAAAAAAPRPGPGPRQGRGPAPAAAPHMLTREAASQMLRVSMMLFNGMGAYVSLQDGSLVPAFAKALGESRFLEHAARLLLVLAPRPGPGAPEPSEDLRHRQSRAYVFLCTSLCSALTSSPPASPLPALFAARPTRHTMLALGISALDAADGLGTCGLLQGMLTCVPVGTADGTERIVDVYVMPVLVMVAARDQADAQPVLSRGGAAAVLLRVGRLALASLRVWDQGGGGGSGAGGGGGSGGRSAGGDGVQLMSDGSYVVDLGEDEVGLSSMAPPGSEGASTSRGGPAATSSGGSAGGGSGGRRATGSGSSGSGSGSGGGGGSRAIGGGGGGVGRPVSGAVFRYLLERQNAADVVGSALEALRALLQQQGPRPAASTAPSSASAAVACSLAAAGSSARTGAGAPATGSAAARAGQPTRGRWRRLTAVWRLAVGGSRLAVPHLPVSGREPIVEAWLDMLKAGAMPRDPEAPLVPQLPLPAPPPGLAAALAAGALPGLEHALRRVSSYADADADDDEDDDSSGPKPYMHLLIVMERRLPPLSEWLPPLIMYGEPRQAVPFIATAAKLLRRSTIDSLLQKDDDDDPSWGHANASFAAATLSSGLRLLAAASSCPSAAEGPADYVDAGGDAASGVGRLCTVQTLTAAFTAVRLLPMLSRLVRAAAAKALRSLAPSGGVSGAGGTGSGGTGGARVDPWTTTLPRIAFDLALCSWLEILGVVCGLAGAASVAPAPGPQAAAGTDSAAPAAATTADAAASASAAASMAPASVAAAAAASATAAFSASGEEWRAFLLEEVKVVPLLGALLCLLELRGRKPLEGTLPSSCFALDDLSCAVCAVAAAFPAEVAQAAHEAQAGGANGRPPAAAFPWRPEALRLLAWHLGEHEADEPFAITRLAQVLEDAGDFDWSTVCRMDWVNEFNCYGAAIKLLAVRPSEARALLPPCANPNCFNIAGGSEAELQLQRCGKCKSVSYCCRECQMAHWRAGHKDACGAVKIVE</sequence>
<dbReference type="PANTHER" id="PTHR32523:SF8">
    <property type="entry name" value="DOLICHOL KINASE"/>
    <property type="match status" value="1"/>
</dbReference>
<feature type="compositionally biased region" description="Low complexity" evidence="18">
    <location>
        <begin position="526"/>
        <end position="543"/>
    </location>
</feature>
<evidence type="ECO:0000256" key="17">
    <source>
        <dbReference type="PROSITE-ProRule" id="PRU00134"/>
    </source>
</evidence>
<dbReference type="GO" id="GO:0009507">
    <property type="term" value="C:chloroplast"/>
    <property type="evidence" value="ECO:0007669"/>
    <property type="project" value="UniProtKB-SubCell"/>
</dbReference>
<evidence type="ECO:0000313" key="22">
    <source>
        <dbReference type="Proteomes" id="UP000612055"/>
    </source>
</evidence>
<gene>
    <name evidence="21" type="ORF">HYH03_007166</name>
</gene>
<dbReference type="GO" id="GO:0010276">
    <property type="term" value="F:phytol kinase activity"/>
    <property type="evidence" value="ECO:0007669"/>
    <property type="project" value="UniProtKB-EC"/>
</dbReference>
<evidence type="ECO:0000256" key="15">
    <source>
        <dbReference type="ARBA" id="ARBA00039024"/>
    </source>
</evidence>
<evidence type="ECO:0000256" key="13">
    <source>
        <dbReference type="ARBA" id="ARBA00023136"/>
    </source>
</evidence>
<comment type="similarity">
    <text evidence="2">Belongs to the polyprenol kinase family.</text>
</comment>
<evidence type="ECO:0000259" key="20">
    <source>
        <dbReference type="PROSITE" id="PS50865"/>
    </source>
</evidence>
<organism evidence="21 22">
    <name type="scientific">Edaphochlamys debaryana</name>
    <dbReference type="NCBI Taxonomy" id="47281"/>
    <lineage>
        <taxon>Eukaryota</taxon>
        <taxon>Viridiplantae</taxon>
        <taxon>Chlorophyta</taxon>
        <taxon>core chlorophytes</taxon>
        <taxon>Chlorophyceae</taxon>
        <taxon>CS clade</taxon>
        <taxon>Chlamydomonadales</taxon>
        <taxon>Chlamydomonadales incertae sedis</taxon>
        <taxon>Edaphochlamys</taxon>
    </lineage>
</organism>
<keyword evidence="6 19" id="KW-0812">Transmembrane</keyword>
<comment type="subcellular location">
    <subcellularLocation>
        <location evidence="1">Plastid</location>
        <location evidence="1">Chloroplast membrane</location>
        <topology evidence="1">Multi-pass membrane protein</topology>
    </subcellularLocation>
</comment>
<keyword evidence="13 19" id="KW-0472">Membrane</keyword>
<evidence type="ECO:0000256" key="6">
    <source>
        <dbReference type="ARBA" id="ARBA00022692"/>
    </source>
</evidence>
<feature type="domain" description="MYND-type" evidence="20">
    <location>
        <begin position="1070"/>
        <end position="1115"/>
    </location>
</feature>
<evidence type="ECO:0000256" key="3">
    <source>
        <dbReference type="ARBA" id="ARBA00022528"/>
    </source>
</evidence>
<evidence type="ECO:0000256" key="12">
    <source>
        <dbReference type="ARBA" id="ARBA00022989"/>
    </source>
</evidence>
<dbReference type="Pfam" id="PF01753">
    <property type="entry name" value="zf-MYND"/>
    <property type="match status" value="1"/>
</dbReference>
<dbReference type="PROSITE" id="PS50865">
    <property type="entry name" value="ZF_MYND_2"/>
    <property type="match status" value="1"/>
</dbReference>
<proteinExistence type="inferred from homology"/>
<evidence type="ECO:0000256" key="9">
    <source>
        <dbReference type="ARBA" id="ARBA00022777"/>
    </source>
</evidence>
<evidence type="ECO:0000256" key="4">
    <source>
        <dbReference type="ARBA" id="ARBA00022640"/>
    </source>
</evidence>
<evidence type="ECO:0000256" key="14">
    <source>
        <dbReference type="ARBA" id="ARBA00024015"/>
    </source>
</evidence>
<accession>A0A836BZG4</accession>
<evidence type="ECO:0000256" key="11">
    <source>
        <dbReference type="ARBA" id="ARBA00022946"/>
    </source>
</evidence>
<name>A0A836BZG4_9CHLO</name>
<feature type="region of interest" description="Disordered" evidence="18">
    <location>
        <begin position="130"/>
        <end position="153"/>
    </location>
</feature>
<evidence type="ECO:0000256" key="2">
    <source>
        <dbReference type="ARBA" id="ARBA00010794"/>
    </source>
</evidence>
<dbReference type="InterPro" id="IPR039606">
    <property type="entry name" value="Phytol/farnesol_kinase"/>
</dbReference>
<dbReference type="AlphaFoldDB" id="A0A836BZG4"/>
<comment type="pathway">
    <text evidence="14">Cofactor biosynthesis; tocopherol biosynthesis.</text>
</comment>
<keyword evidence="12 19" id="KW-1133">Transmembrane helix</keyword>
<dbReference type="OrthoDB" id="537437at2759"/>
<protein>
    <recommendedName>
        <fullName evidence="15">phytol kinase</fullName>
        <ecNumber evidence="15">2.7.1.182</ecNumber>
    </recommendedName>
</protein>
<dbReference type="PANTHER" id="PTHR32523">
    <property type="entry name" value="PHYTOL KINASE 1, CHLOROPLASTIC"/>
    <property type="match status" value="1"/>
</dbReference>
<feature type="region of interest" description="Disordered" evidence="18">
    <location>
        <begin position="358"/>
        <end position="377"/>
    </location>
</feature>
<keyword evidence="5" id="KW-0808">Transferase</keyword>
<comment type="catalytic activity">
    <reaction evidence="16">
        <text>phytol + CTP = phytyl phosphate + CDP + H(+)</text>
        <dbReference type="Rhea" id="RHEA:38055"/>
        <dbReference type="ChEBI" id="CHEBI:15378"/>
        <dbReference type="ChEBI" id="CHEBI:17327"/>
        <dbReference type="ChEBI" id="CHEBI:37563"/>
        <dbReference type="ChEBI" id="CHEBI:58069"/>
        <dbReference type="ChEBI" id="CHEBI:75483"/>
        <dbReference type="EC" id="2.7.1.182"/>
    </reaction>
</comment>
<feature type="compositionally biased region" description="Low complexity" evidence="18">
    <location>
        <begin position="144"/>
        <end position="153"/>
    </location>
</feature>
<dbReference type="EC" id="2.7.1.182" evidence="15"/>
<dbReference type="Gene3D" id="6.10.140.2220">
    <property type="match status" value="1"/>
</dbReference>
<feature type="compositionally biased region" description="Gly residues" evidence="18">
    <location>
        <begin position="423"/>
        <end position="460"/>
    </location>
</feature>
<feature type="region of interest" description="Disordered" evidence="18">
    <location>
        <begin position="526"/>
        <end position="546"/>
    </location>
</feature>
<dbReference type="EMBL" id="JAEHOE010000029">
    <property type="protein sequence ID" value="KAG2494650.1"/>
    <property type="molecule type" value="Genomic_DNA"/>
</dbReference>
<evidence type="ECO:0000256" key="16">
    <source>
        <dbReference type="ARBA" id="ARBA00048889"/>
    </source>
</evidence>
<keyword evidence="22" id="KW-1185">Reference proteome</keyword>
<keyword evidence="4" id="KW-0934">Plastid</keyword>
<keyword evidence="8 17" id="KW-0863">Zinc-finger</keyword>
<evidence type="ECO:0000313" key="21">
    <source>
        <dbReference type="EMBL" id="KAG2494650.1"/>
    </source>
</evidence>
<dbReference type="Proteomes" id="UP000612055">
    <property type="component" value="Unassembled WGS sequence"/>
</dbReference>
<feature type="compositionally biased region" description="Low complexity" evidence="18">
    <location>
        <begin position="408"/>
        <end position="422"/>
    </location>
</feature>
<dbReference type="SUPFAM" id="SSF144232">
    <property type="entry name" value="HIT/MYND zinc finger-like"/>
    <property type="match status" value="1"/>
</dbReference>
<keyword evidence="7" id="KW-0479">Metal-binding</keyword>
<keyword evidence="10" id="KW-0862">Zinc</keyword>
<evidence type="ECO:0000256" key="7">
    <source>
        <dbReference type="ARBA" id="ARBA00022723"/>
    </source>
</evidence>
<comment type="caution">
    <text evidence="21">The sequence shown here is derived from an EMBL/GenBank/DDBJ whole genome shotgun (WGS) entry which is preliminary data.</text>
</comment>
<feature type="transmembrane region" description="Helical" evidence="19">
    <location>
        <begin position="59"/>
        <end position="83"/>
    </location>
</feature>
<dbReference type="GO" id="GO:0008270">
    <property type="term" value="F:zinc ion binding"/>
    <property type="evidence" value="ECO:0007669"/>
    <property type="project" value="UniProtKB-KW"/>
</dbReference>
<evidence type="ECO:0000256" key="5">
    <source>
        <dbReference type="ARBA" id="ARBA00022679"/>
    </source>
</evidence>
<dbReference type="GO" id="GO:0016020">
    <property type="term" value="C:membrane"/>
    <property type="evidence" value="ECO:0007669"/>
    <property type="project" value="UniProtKB-SubCell"/>
</dbReference>
<evidence type="ECO:0000256" key="18">
    <source>
        <dbReference type="SAM" id="MobiDB-lite"/>
    </source>
</evidence>
<evidence type="ECO:0000256" key="1">
    <source>
        <dbReference type="ARBA" id="ARBA00004508"/>
    </source>
</evidence>
<evidence type="ECO:0000256" key="19">
    <source>
        <dbReference type="SAM" id="Phobius"/>
    </source>
</evidence>
<feature type="region of interest" description="Disordered" evidence="18">
    <location>
        <begin position="396"/>
        <end position="460"/>
    </location>
</feature>
<evidence type="ECO:0000256" key="8">
    <source>
        <dbReference type="ARBA" id="ARBA00022771"/>
    </source>
</evidence>